<evidence type="ECO:0000256" key="1">
    <source>
        <dbReference type="SAM" id="Phobius"/>
    </source>
</evidence>
<keyword evidence="3" id="KW-1185">Reference proteome</keyword>
<dbReference type="EMBL" id="JAZHXI010000010">
    <property type="protein sequence ID" value="KAL2067549.1"/>
    <property type="molecule type" value="Genomic_DNA"/>
</dbReference>
<comment type="caution">
    <text evidence="2">The sequence shown here is derived from an EMBL/GenBank/DDBJ whole genome shotgun (WGS) entry which is preliminary data.</text>
</comment>
<feature type="transmembrane region" description="Helical" evidence="1">
    <location>
        <begin position="211"/>
        <end position="230"/>
    </location>
</feature>
<evidence type="ECO:0000313" key="2">
    <source>
        <dbReference type="EMBL" id="KAL2067549.1"/>
    </source>
</evidence>
<keyword evidence="1" id="KW-0812">Transmembrane</keyword>
<protein>
    <submittedName>
        <fullName evidence="2">Uncharacterized protein</fullName>
    </submittedName>
</protein>
<name>A0ABR4CEH0_9HELO</name>
<gene>
    <name evidence="2" type="ORF">VTL71DRAFT_1974</name>
</gene>
<organism evidence="2 3">
    <name type="scientific">Oculimacula yallundae</name>
    <dbReference type="NCBI Taxonomy" id="86028"/>
    <lineage>
        <taxon>Eukaryota</taxon>
        <taxon>Fungi</taxon>
        <taxon>Dikarya</taxon>
        <taxon>Ascomycota</taxon>
        <taxon>Pezizomycotina</taxon>
        <taxon>Leotiomycetes</taxon>
        <taxon>Helotiales</taxon>
        <taxon>Ploettnerulaceae</taxon>
        <taxon>Oculimacula</taxon>
    </lineage>
</organism>
<reference evidence="2 3" key="1">
    <citation type="journal article" date="2024" name="Commun. Biol.">
        <title>Comparative genomic analysis of thermophilic fungi reveals convergent evolutionary adaptations and gene losses.</title>
        <authorList>
            <person name="Steindorff A.S."/>
            <person name="Aguilar-Pontes M.V."/>
            <person name="Robinson A.J."/>
            <person name="Andreopoulos B."/>
            <person name="LaButti K."/>
            <person name="Kuo A."/>
            <person name="Mondo S."/>
            <person name="Riley R."/>
            <person name="Otillar R."/>
            <person name="Haridas S."/>
            <person name="Lipzen A."/>
            <person name="Grimwood J."/>
            <person name="Schmutz J."/>
            <person name="Clum A."/>
            <person name="Reid I.D."/>
            <person name="Moisan M.C."/>
            <person name="Butler G."/>
            <person name="Nguyen T.T.M."/>
            <person name="Dewar K."/>
            <person name="Conant G."/>
            <person name="Drula E."/>
            <person name="Henrissat B."/>
            <person name="Hansel C."/>
            <person name="Singer S."/>
            <person name="Hutchinson M.I."/>
            <person name="de Vries R.P."/>
            <person name="Natvig D.O."/>
            <person name="Powell A.J."/>
            <person name="Tsang A."/>
            <person name="Grigoriev I.V."/>
        </authorList>
    </citation>
    <scope>NUCLEOTIDE SEQUENCE [LARGE SCALE GENOMIC DNA]</scope>
    <source>
        <strain evidence="2 3">CBS 494.80</strain>
    </source>
</reference>
<evidence type="ECO:0000313" key="3">
    <source>
        <dbReference type="Proteomes" id="UP001595075"/>
    </source>
</evidence>
<proteinExistence type="predicted"/>
<sequence length="271" mass="31405">MYNLSRDHQQNIFLSAPLSERVQQKESSNDNRSKKERFEHADIKDSAASWVDSNCATNWNKEERWQAAITSMKRHYLHPTKAIIWTCTENEEGYRKLKLGRRTKKVISFGIACMCAAQLHQKPWERTKTETNEIEQPQRGSAYESIYHHAILSNVWAPQQKNYTSLVERAPIPNFLAMPHPHLLLIATIVFAFPITYLRYTNRKDKYQDEILVGCMILIVTAASMFGDVWEMGMSLLPWSIVLGLVVSSMLHWAFGFHRRKVSCEESAEKT</sequence>
<feature type="transmembrane region" description="Helical" evidence="1">
    <location>
        <begin position="182"/>
        <end position="199"/>
    </location>
</feature>
<accession>A0ABR4CEH0</accession>
<dbReference type="Proteomes" id="UP001595075">
    <property type="component" value="Unassembled WGS sequence"/>
</dbReference>
<feature type="transmembrane region" description="Helical" evidence="1">
    <location>
        <begin position="236"/>
        <end position="255"/>
    </location>
</feature>
<keyword evidence="1" id="KW-0472">Membrane</keyword>
<keyword evidence="1" id="KW-1133">Transmembrane helix</keyword>